<accession>A0A081FZP7</accession>
<dbReference type="RefSeq" id="WP_036186391.1">
    <property type="nucleotide sequence ID" value="NZ_JMQN01000021.1"/>
</dbReference>
<proteinExistence type="inferred from homology"/>
<dbReference type="PIRSF" id="PIRSF000232">
    <property type="entry name" value="YdjA"/>
    <property type="match status" value="1"/>
</dbReference>
<feature type="binding site" evidence="8">
    <location>
        <position position="39"/>
    </location>
    <ligand>
        <name>FMN</name>
        <dbReference type="ChEBI" id="CHEBI:58210"/>
        <note>ligand shared between dimeric partners</note>
    </ligand>
</feature>
<dbReference type="GO" id="GO:0016491">
    <property type="term" value="F:oxidoreductase activity"/>
    <property type="evidence" value="ECO:0007669"/>
    <property type="project" value="UniProtKB-UniRule"/>
</dbReference>
<evidence type="ECO:0000313" key="11">
    <source>
        <dbReference type="Proteomes" id="UP000028252"/>
    </source>
</evidence>
<evidence type="ECO:0000256" key="8">
    <source>
        <dbReference type="PIRSR" id="PIRSR000232-1"/>
    </source>
</evidence>
<comment type="caution">
    <text evidence="10">The sequence shown here is derived from an EMBL/GenBank/DDBJ whole genome shotgun (WGS) entry which is preliminary data.</text>
</comment>
<evidence type="ECO:0000256" key="2">
    <source>
        <dbReference type="ARBA" id="ARBA00022630"/>
    </source>
</evidence>
<sequence length="185" mass="19772">MDALELLLNRTSCPALQAPAPTDEQLEVMMKAASRAPDHGSLTPYRFLRVQDEGLSKLGELFLSASQTEAGELSDAQSTKLLNMPKRAPMILVAIACTQEHPKVPVSEQVITAGCAAHSVVQAASALGLGAMWRSGDMAFNPEVAKGLGLADNEQIIGFIYLGQALKEKTVPEADTSRLLSDWPN</sequence>
<evidence type="ECO:0000256" key="6">
    <source>
        <dbReference type="ARBA" id="ARBA00023027"/>
    </source>
</evidence>
<feature type="binding site" evidence="8">
    <location>
        <position position="35"/>
    </location>
    <ligand>
        <name>FMN</name>
        <dbReference type="ChEBI" id="CHEBI:58210"/>
        <note>ligand shared between dimeric partners</note>
    </ligand>
</feature>
<dbReference type="InterPro" id="IPR026021">
    <property type="entry name" value="YdjA-like"/>
</dbReference>
<dbReference type="SUPFAM" id="SSF55469">
    <property type="entry name" value="FMN-dependent nitroreductase-like"/>
    <property type="match status" value="1"/>
</dbReference>
<evidence type="ECO:0000256" key="4">
    <source>
        <dbReference type="ARBA" id="ARBA00022857"/>
    </source>
</evidence>
<protein>
    <recommendedName>
        <fullName evidence="7">Putative NAD(P)H nitroreductase</fullName>
        <ecNumber evidence="7">1.-.-.-</ecNumber>
    </recommendedName>
</protein>
<reference evidence="10 11" key="1">
    <citation type="submission" date="2014-04" db="EMBL/GenBank/DDBJ databases">
        <title>Marinobacterium kochiensis sp. nov., isolated from sediment sample collected from Kochi backwaters in Kerala, India.</title>
        <authorList>
            <person name="Singh A."/>
            <person name="Pinnaka A.K."/>
        </authorList>
    </citation>
    <scope>NUCLEOTIDE SEQUENCE [LARGE SCALE GENOMIC DNA]</scope>
    <source>
        <strain evidence="10 11">AK27</strain>
    </source>
</reference>
<feature type="binding site" description="in other chain" evidence="8">
    <location>
        <begin position="10"/>
        <end position="12"/>
    </location>
    <ligand>
        <name>FMN</name>
        <dbReference type="ChEBI" id="CHEBI:58210"/>
        <note>ligand shared between dimeric partners</note>
    </ligand>
</feature>
<dbReference type="PATRIC" id="fig|1232683.4.peg.1711"/>
<evidence type="ECO:0000256" key="1">
    <source>
        <dbReference type="ARBA" id="ARBA00007118"/>
    </source>
</evidence>
<dbReference type="OrthoDB" id="9804207at2"/>
<dbReference type="eggNOG" id="COG0778">
    <property type="taxonomic scope" value="Bacteria"/>
</dbReference>
<evidence type="ECO:0000256" key="5">
    <source>
        <dbReference type="ARBA" id="ARBA00023002"/>
    </source>
</evidence>
<name>A0A081FZP7_9GAMM</name>
<dbReference type="InterPro" id="IPR052530">
    <property type="entry name" value="NAD(P)H_nitroreductase"/>
</dbReference>
<dbReference type="CDD" id="cd02135">
    <property type="entry name" value="YdjA-like"/>
    <property type="match status" value="1"/>
</dbReference>
<dbReference type="InterPro" id="IPR029479">
    <property type="entry name" value="Nitroreductase"/>
</dbReference>
<keyword evidence="4 7" id="KW-0521">NADP</keyword>
<dbReference type="PANTHER" id="PTHR43821">
    <property type="entry name" value="NAD(P)H NITROREDUCTASE YDJA-RELATED"/>
    <property type="match status" value="1"/>
</dbReference>
<dbReference type="Gene3D" id="3.40.109.10">
    <property type="entry name" value="NADH Oxidase"/>
    <property type="match status" value="1"/>
</dbReference>
<feature type="binding site" description="in other chain" evidence="8">
    <location>
        <begin position="133"/>
        <end position="135"/>
    </location>
    <ligand>
        <name>FMN</name>
        <dbReference type="ChEBI" id="CHEBI:58210"/>
        <note>ligand shared between dimeric partners</note>
    </ligand>
</feature>
<evidence type="ECO:0000256" key="7">
    <source>
        <dbReference type="PIRNR" id="PIRNR000232"/>
    </source>
</evidence>
<dbReference type="PANTHER" id="PTHR43821:SF1">
    <property type="entry name" value="NAD(P)H NITROREDUCTASE YDJA-RELATED"/>
    <property type="match status" value="1"/>
</dbReference>
<dbReference type="EMBL" id="JMQN01000021">
    <property type="protein sequence ID" value="KEA64002.1"/>
    <property type="molecule type" value="Genomic_DNA"/>
</dbReference>
<dbReference type="Pfam" id="PF00881">
    <property type="entry name" value="Nitroreductase"/>
    <property type="match status" value="1"/>
</dbReference>
<dbReference type="InterPro" id="IPR000415">
    <property type="entry name" value="Nitroreductase-like"/>
</dbReference>
<keyword evidence="6 7" id="KW-0520">NAD</keyword>
<dbReference type="STRING" id="1232683.ADIMK_1737"/>
<comment type="similarity">
    <text evidence="1 7">Belongs to the nitroreductase family.</text>
</comment>
<evidence type="ECO:0000313" key="10">
    <source>
        <dbReference type="EMBL" id="KEA64002.1"/>
    </source>
</evidence>
<dbReference type="AlphaFoldDB" id="A0A081FZP7"/>
<keyword evidence="5 7" id="KW-0560">Oxidoreductase</keyword>
<gene>
    <name evidence="10" type="ORF">ADIMK_1737</name>
</gene>
<keyword evidence="3 7" id="KW-0288">FMN</keyword>
<keyword evidence="11" id="KW-1185">Reference proteome</keyword>
<comment type="cofactor">
    <cofactor evidence="8">
        <name>FMN</name>
        <dbReference type="ChEBI" id="CHEBI:58210"/>
    </cofactor>
    <text evidence="8">Binds 1 FMN per subunit.</text>
</comment>
<evidence type="ECO:0000259" key="9">
    <source>
        <dbReference type="Pfam" id="PF00881"/>
    </source>
</evidence>
<dbReference type="Proteomes" id="UP000028252">
    <property type="component" value="Unassembled WGS sequence"/>
</dbReference>
<keyword evidence="2 7" id="KW-0285">Flavoprotein</keyword>
<evidence type="ECO:0000256" key="3">
    <source>
        <dbReference type="ARBA" id="ARBA00022643"/>
    </source>
</evidence>
<feature type="domain" description="Nitroreductase" evidence="9">
    <location>
        <begin position="9"/>
        <end position="163"/>
    </location>
</feature>
<organism evidence="10 11">
    <name type="scientific">Marinobacterium lacunae</name>
    <dbReference type="NCBI Taxonomy" id="1232683"/>
    <lineage>
        <taxon>Bacteria</taxon>
        <taxon>Pseudomonadati</taxon>
        <taxon>Pseudomonadota</taxon>
        <taxon>Gammaproteobacteria</taxon>
        <taxon>Oceanospirillales</taxon>
        <taxon>Oceanospirillaceae</taxon>
        <taxon>Marinobacterium</taxon>
    </lineage>
</organism>
<dbReference type="EC" id="1.-.-.-" evidence="7"/>